<dbReference type="PANTHER" id="PTHR24320:SF152">
    <property type="entry name" value="SHORT-CHAIN DEHYDROGENASE_REDUCTASE FAMILY PROTEIN"/>
    <property type="match status" value="1"/>
</dbReference>
<dbReference type="InterPro" id="IPR036291">
    <property type="entry name" value="NAD(P)-bd_dom_sf"/>
</dbReference>
<keyword evidence="4" id="KW-1185">Reference proteome</keyword>
<evidence type="ECO:0000313" key="4">
    <source>
        <dbReference type="Proteomes" id="UP001444661"/>
    </source>
</evidence>
<dbReference type="SUPFAM" id="SSF51735">
    <property type="entry name" value="NAD(P)-binding Rossmann-fold domains"/>
    <property type="match status" value="1"/>
</dbReference>
<protein>
    <submittedName>
        <fullName evidence="3">Short-chain dehydrogenase TIC 32- chloroplastic</fullName>
    </submittedName>
</protein>
<evidence type="ECO:0000256" key="2">
    <source>
        <dbReference type="ARBA" id="ARBA00023002"/>
    </source>
</evidence>
<comment type="similarity">
    <text evidence="1">Belongs to the short-chain dehydrogenases/reductases (SDR) family.</text>
</comment>
<dbReference type="Pfam" id="PF00106">
    <property type="entry name" value="adh_short"/>
    <property type="match status" value="1"/>
</dbReference>
<dbReference type="EMBL" id="JAQQWK010000004">
    <property type="protein sequence ID" value="KAK8043457.1"/>
    <property type="molecule type" value="Genomic_DNA"/>
</dbReference>
<keyword evidence="2" id="KW-0560">Oxidoreductase</keyword>
<dbReference type="Gene3D" id="3.40.50.720">
    <property type="entry name" value="NAD(P)-binding Rossmann-like Domain"/>
    <property type="match status" value="1"/>
</dbReference>
<reference evidence="3 4" key="1">
    <citation type="submission" date="2023-01" db="EMBL/GenBank/DDBJ databases">
        <title>Analysis of 21 Apiospora genomes using comparative genomics revels a genus with tremendous synthesis potential of carbohydrate active enzymes and secondary metabolites.</title>
        <authorList>
            <person name="Sorensen T."/>
        </authorList>
    </citation>
    <scope>NUCLEOTIDE SEQUENCE [LARGE SCALE GENOMIC DNA]</scope>
    <source>
        <strain evidence="3 4">CBS 33761</strain>
    </source>
</reference>
<proteinExistence type="inferred from homology"/>
<organism evidence="3 4">
    <name type="scientific">Apiospora rasikravindrae</name>
    <dbReference type="NCBI Taxonomy" id="990691"/>
    <lineage>
        <taxon>Eukaryota</taxon>
        <taxon>Fungi</taxon>
        <taxon>Dikarya</taxon>
        <taxon>Ascomycota</taxon>
        <taxon>Pezizomycotina</taxon>
        <taxon>Sordariomycetes</taxon>
        <taxon>Xylariomycetidae</taxon>
        <taxon>Amphisphaeriales</taxon>
        <taxon>Apiosporaceae</taxon>
        <taxon>Apiospora</taxon>
    </lineage>
</organism>
<sequence>MVASKGSVVLTGASGSLGRAIVSGMLASAEFSTYHGIYTVRDTSTATALRNILQPKTPSHSHKHDVMALDLSIQASVRDFATNLNAAVAAGDVPPIRVLILNAGWEEFTTQTWTDDGFDMTFMANYLGHWLLTMLLIQSMDRESGKIVVVGSLAHDPYAQQNNSGGQFSDPKWKMIFQDSIEPVAKGTWSTSEDDPSWCAGFRRYGASKMCEIMMIPELQRRLDADPTLNRISVLGVDPGSMPSNLTRRGPWAIRVLLGKIIMPLFASLVVRLSPNGPLRTTHKSARDILNAGFEPSPVKGLYYDGSARSEMCAEAREPAKQSLLWRESVEYTQLRSNETALKMYA</sequence>
<name>A0ABR1TA28_9PEZI</name>
<dbReference type="PANTHER" id="PTHR24320">
    <property type="entry name" value="RETINOL DEHYDROGENASE"/>
    <property type="match status" value="1"/>
</dbReference>
<evidence type="ECO:0000313" key="3">
    <source>
        <dbReference type="EMBL" id="KAK8043457.1"/>
    </source>
</evidence>
<gene>
    <name evidence="3" type="ORF">PG993_005887</name>
</gene>
<accession>A0ABR1TA28</accession>
<comment type="caution">
    <text evidence="3">The sequence shown here is derived from an EMBL/GenBank/DDBJ whole genome shotgun (WGS) entry which is preliminary data.</text>
</comment>
<dbReference type="PRINTS" id="PR00081">
    <property type="entry name" value="GDHRDH"/>
</dbReference>
<evidence type="ECO:0000256" key="1">
    <source>
        <dbReference type="ARBA" id="ARBA00006484"/>
    </source>
</evidence>
<dbReference type="InterPro" id="IPR002347">
    <property type="entry name" value="SDR_fam"/>
</dbReference>
<dbReference type="Proteomes" id="UP001444661">
    <property type="component" value="Unassembled WGS sequence"/>
</dbReference>